<organism evidence="1 2">
    <name type="scientific">Ancylostoma ceylanicum</name>
    <dbReference type="NCBI Taxonomy" id="53326"/>
    <lineage>
        <taxon>Eukaryota</taxon>
        <taxon>Metazoa</taxon>
        <taxon>Ecdysozoa</taxon>
        <taxon>Nematoda</taxon>
        <taxon>Chromadorea</taxon>
        <taxon>Rhabditida</taxon>
        <taxon>Rhabditina</taxon>
        <taxon>Rhabditomorpha</taxon>
        <taxon>Strongyloidea</taxon>
        <taxon>Ancylostomatidae</taxon>
        <taxon>Ancylostomatinae</taxon>
        <taxon>Ancylostoma</taxon>
    </lineage>
</organism>
<sequence>MVAFNLDFLPEIMTNGTSKRWVPPRPPLHPFTYDETLADCLVARFTYMTVDGFDLSAASKSTLRGRAARAEILTRTTNHRVFSENPDSPLRRRFHCERRGRAVCFSKPWKGHRHRCRLYVGFSEDSFNL</sequence>
<name>A0A016UHU8_9BILA</name>
<protein>
    <submittedName>
        <fullName evidence="1">Uncharacterized protein</fullName>
    </submittedName>
</protein>
<keyword evidence="2" id="KW-1185">Reference proteome</keyword>
<gene>
    <name evidence="1" type="primary">Acey_s0039.g93</name>
    <name evidence="1" type="ORF">Y032_0039g93</name>
</gene>
<dbReference type="EMBL" id="JARK01001375">
    <property type="protein sequence ID" value="EYC14934.1"/>
    <property type="molecule type" value="Genomic_DNA"/>
</dbReference>
<comment type="caution">
    <text evidence="1">The sequence shown here is derived from an EMBL/GenBank/DDBJ whole genome shotgun (WGS) entry which is preliminary data.</text>
</comment>
<proteinExistence type="predicted"/>
<accession>A0A016UHU8</accession>
<evidence type="ECO:0000313" key="2">
    <source>
        <dbReference type="Proteomes" id="UP000024635"/>
    </source>
</evidence>
<evidence type="ECO:0000313" key="1">
    <source>
        <dbReference type="EMBL" id="EYC14934.1"/>
    </source>
</evidence>
<dbReference type="AlphaFoldDB" id="A0A016UHU8"/>
<dbReference type="Proteomes" id="UP000024635">
    <property type="component" value="Unassembled WGS sequence"/>
</dbReference>
<reference evidence="2" key="1">
    <citation type="journal article" date="2015" name="Nat. Genet.">
        <title>The genome and transcriptome of the zoonotic hookworm Ancylostoma ceylanicum identify infection-specific gene families.</title>
        <authorList>
            <person name="Schwarz E.M."/>
            <person name="Hu Y."/>
            <person name="Antoshechkin I."/>
            <person name="Miller M.M."/>
            <person name="Sternberg P.W."/>
            <person name="Aroian R.V."/>
        </authorList>
    </citation>
    <scope>NUCLEOTIDE SEQUENCE</scope>
    <source>
        <strain evidence="2">HY135</strain>
    </source>
</reference>